<dbReference type="OrthoDB" id="1707487at2759"/>
<feature type="domain" description="Zinc knuckle CX2CX4HX4C" evidence="1">
    <location>
        <begin position="62"/>
        <end position="102"/>
    </location>
</feature>
<proteinExistence type="predicted"/>
<reference evidence="2" key="1">
    <citation type="submission" date="2022-04" db="EMBL/GenBank/DDBJ databases">
        <title>Carnegiea gigantea Genome sequencing and assembly v2.</title>
        <authorList>
            <person name="Copetti D."/>
            <person name="Sanderson M.J."/>
            <person name="Burquez A."/>
            <person name="Wojciechowski M.F."/>
        </authorList>
    </citation>
    <scope>NUCLEOTIDE SEQUENCE</scope>
    <source>
        <strain evidence="2">SGP5-SGP5p</strain>
        <tissue evidence="2">Aerial part</tissue>
    </source>
</reference>
<comment type="caution">
    <text evidence="2">The sequence shown here is derived from an EMBL/GenBank/DDBJ whole genome shotgun (WGS) entry which is preliminary data.</text>
</comment>
<evidence type="ECO:0000259" key="1">
    <source>
        <dbReference type="Pfam" id="PF14392"/>
    </source>
</evidence>
<organism evidence="2 3">
    <name type="scientific">Carnegiea gigantea</name>
    <dbReference type="NCBI Taxonomy" id="171969"/>
    <lineage>
        <taxon>Eukaryota</taxon>
        <taxon>Viridiplantae</taxon>
        <taxon>Streptophyta</taxon>
        <taxon>Embryophyta</taxon>
        <taxon>Tracheophyta</taxon>
        <taxon>Spermatophyta</taxon>
        <taxon>Magnoliopsida</taxon>
        <taxon>eudicotyledons</taxon>
        <taxon>Gunneridae</taxon>
        <taxon>Pentapetalae</taxon>
        <taxon>Caryophyllales</taxon>
        <taxon>Cactineae</taxon>
        <taxon>Cactaceae</taxon>
        <taxon>Cactoideae</taxon>
        <taxon>Echinocereeae</taxon>
        <taxon>Carnegiea</taxon>
    </lineage>
</organism>
<keyword evidence="3" id="KW-1185">Reference proteome</keyword>
<sequence length="169" mass="18862">MKIPSEVQFTSACFWVNAYDVSGKKQRGSFAQLLASNIGTLVSCDETTMFGVNKALCLHVDIDVSKPFRRGLHISIGGKTLWIHFKHIKLPDFCYGCGRLGHILKGLWHDRGYVGGPELAIWNMATSLSTKIQMIDERKVMLIEEGPNPSKSTSRARLPKEVYFKGEGC</sequence>
<protein>
    <recommendedName>
        <fullName evidence="1">Zinc knuckle CX2CX4HX4C domain-containing protein</fullName>
    </recommendedName>
</protein>
<dbReference type="InterPro" id="IPR025836">
    <property type="entry name" value="Zn_knuckle_CX2CX4HX4C"/>
</dbReference>
<dbReference type="AlphaFoldDB" id="A0A9Q1GL18"/>
<name>A0A9Q1GL18_9CARY</name>
<dbReference type="Pfam" id="PF14392">
    <property type="entry name" value="zf-CCHC_4"/>
    <property type="match status" value="1"/>
</dbReference>
<accession>A0A9Q1GL18</accession>
<evidence type="ECO:0000313" key="2">
    <source>
        <dbReference type="EMBL" id="KAJ8421948.1"/>
    </source>
</evidence>
<dbReference type="EMBL" id="JAKOGI010002464">
    <property type="protein sequence ID" value="KAJ8421948.1"/>
    <property type="molecule type" value="Genomic_DNA"/>
</dbReference>
<gene>
    <name evidence="2" type="ORF">Cgig2_006419</name>
</gene>
<dbReference type="Proteomes" id="UP001153076">
    <property type="component" value="Unassembled WGS sequence"/>
</dbReference>
<evidence type="ECO:0000313" key="3">
    <source>
        <dbReference type="Proteomes" id="UP001153076"/>
    </source>
</evidence>